<dbReference type="InterPro" id="IPR044880">
    <property type="entry name" value="NCX_ion-bd_dom_sf"/>
</dbReference>
<reference evidence="8" key="1">
    <citation type="submission" date="2016-10" db="EMBL/GenBank/DDBJ databases">
        <authorList>
            <person name="Varghese N."/>
            <person name="Submissions S."/>
        </authorList>
    </citation>
    <scope>NUCLEOTIDE SEQUENCE [LARGE SCALE GENOMIC DNA]</scope>
    <source>
        <strain evidence="8">DSM 25584</strain>
    </source>
</reference>
<evidence type="ECO:0000256" key="5">
    <source>
        <dbReference type="SAM" id="Phobius"/>
    </source>
</evidence>
<dbReference type="InterPro" id="IPR004481">
    <property type="entry name" value="K/Na/Ca-exchanger"/>
</dbReference>
<feature type="domain" description="Sodium/calcium exchanger membrane region" evidence="6">
    <location>
        <begin position="175"/>
        <end position="315"/>
    </location>
</feature>
<dbReference type="Pfam" id="PF01699">
    <property type="entry name" value="Na_Ca_ex"/>
    <property type="match status" value="2"/>
</dbReference>
<dbReference type="GO" id="GO:0008273">
    <property type="term" value="F:calcium, potassium:sodium antiporter activity"/>
    <property type="evidence" value="ECO:0007669"/>
    <property type="project" value="TreeGrafter"/>
</dbReference>
<feature type="transmembrane region" description="Helical" evidence="5">
    <location>
        <begin position="34"/>
        <end position="54"/>
    </location>
</feature>
<organism evidence="7 8">
    <name type="scientific">Limimonas halophila</name>
    <dbReference type="NCBI Taxonomy" id="1082479"/>
    <lineage>
        <taxon>Bacteria</taxon>
        <taxon>Pseudomonadati</taxon>
        <taxon>Pseudomonadota</taxon>
        <taxon>Alphaproteobacteria</taxon>
        <taxon>Rhodospirillales</taxon>
        <taxon>Rhodovibrionaceae</taxon>
        <taxon>Limimonas</taxon>
    </lineage>
</organism>
<dbReference type="EMBL" id="FNCE01000019">
    <property type="protein sequence ID" value="SDG53617.1"/>
    <property type="molecule type" value="Genomic_DNA"/>
</dbReference>
<feature type="transmembrane region" description="Helical" evidence="5">
    <location>
        <begin position="107"/>
        <end position="140"/>
    </location>
</feature>
<dbReference type="NCBIfam" id="TIGR00367">
    <property type="entry name" value="calcium/sodium antiporter"/>
    <property type="match status" value="1"/>
</dbReference>
<evidence type="ECO:0000256" key="3">
    <source>
        <dbReference type="ARBA" id="ARBA00022989"/>
    </source>
</evidence>
<dbReference type="PANTHER" id="PTHR10846">
    <property type="entry name" value="SODIUM/POTASSIUM/CALCIUM EXCHANGER"/>
    <property type="match status" value="1"/>
</dbReference>
<evidence type="ECO:0000256" key="1">
    <source>
        <dbReference type="ARBA" id="ARBA00004141"/>
    </source>
</evidence>
<sequence length="319" mass="31276">MPTWLAVTAGLAVLLAGGQAFVHGSTGVARQLGLSPLLIGLTLVGFGTSLPELVTSVQAARVGAPGIAVGNVVGSNIANLLLIGGLAAVVTPIAVARTALWRDGGVMLAASLACAGVLATGVVTRWMGALLVLALVAYLIAAYRHERRAGPTAAHDAAADLPAARAIPHRLLAGVALAALGLAGVVAGADLLVTGAVAVARGAGLSEAAIGLTLVALGTSLPELAVSTIAAARGHTDVAVGNILGSNTFNLLGILGVTGAIAPIAVPASVARLDVWLMLGVSALFLALAASRAGVARWEGALLLLAYGGYLGVLIGVRG</sequence>
<evidence type="ECO:0000256" key="2">
    <source>
        <dbReference type="ARBA" id="ARBA00022692"/>
    </source>
</evidence>
<evidence type="ECO:0000313" key="7">
    <source>
        <dbReference type="EMBL" id="SDG53617.1"/>
    </source>
</evidence>
<feature type="transmembrane region" description="Helical" evidence="5">
    <location>
        <begin position="66"/>
        <end position="95"/>
    </location>
</feature>
<accession>A0A1G7V1L7</accession>
<feature type="transmembrane region" description="Helical" evidence="5">
    <location>
        <begin position="300"/>
        <end position="317"/>
    </location>
</feature>
<evidence type="ECO:0000259" key="6">
    <source>
        <dbReference type="Pfam" id="PF01699"/>
    </source>
</evidence>
<keyword evidence="4 5" id="KW-0472">Membrane</keyword>
<dbReference type="GO" id="GO:0006874">
    <property type="term" value="P:intracellular calcium ion homeostasis"/>
    <property type="evidence" value="ECO:0007669"/>
    <property type="project" value="TreeGrafter"/>
</dbReference>
<keyword evidence="2 5" id="KW-0812">Transmembrane</keyword>
<dbReference type="InterPro" id="IPR004837">
    <property type="entry name" value="NaCa_Exmemb"/>
</dbReference>
<proteinExistence type="predicted"/>
<gene>
    <name evidence="7" type="ORF">SAMN05216241_11925</name>
</gene>
<dbReference type="AlphaFoldDB" id="A0A1G7V1L7"/>
<dbReference type="GO" id="GO:0005262">
    <property type="term" value="F:calcium channel activity"/>
    <property type="evidence" value="ECO:0007669"/>
    <property type="project" value="TreeGrafter"/>
</dbReference>
<evidence type="ECO:0000313" key="8">
    <source>
        <dbReference type="Proteomes" id="UP000199415"/>
    </source>
</evidence>
<dbReference type="RefSeq" id="WP_090022443.1">
    <property type="nucleotide sequence ID" value="NZ_FNCE01000019.1"/>
</dbReference>
<dbReference type="OrthoDB" id="9794225at2"/>
<dbReference type="PANTHER" id="PTHR10846:SF8">
    <property type="entry name" value="INNER MEMBRANE PROTEIN YRBG"/>
    <property type="match status" value="1"/>
</dbReference>
<feature type="transmembrane region" description="Helical" evidence="5">
    <location>
        <begin position="171"/>
        <end position="193"/>
    </location>
</feature>
<comment type="subcellular location">
    <subcellularLocation>
        <location evidence="1">Membrane</location>
        <topology evidence="1">Multi-pass membrane protein</topology>
    </subcellularLocation>
</comment>
<feature type="transmembrane region" description="Helical" evidence="5">
    <location>
        <begin position="249"/>
        <end position="268"/>
    </location>
</feature>
<dbReference type="GO" id="GO:0005886">
    <property type="term" value="C:plasma membrane"/>
    <property type="evidence" value="ECO:0007669"/>
    <property type="project" value="TreeGrafter"/>
</dbReference>
<feature type="transmembrane region" description="Helical" evidence="5">
    <location>
        <begin position="275"/>
        <end position="294"/>
    </location>
</feature>
<dbReference type="Gene3D" id="1.20.1420.30">
    <property type="entry name" value="NCX, central ion-binding region"/>
    <property type="match status" value="1"/>
</dbReference>
<dbReference type="Proteomes" id="UP000199415">
    <property type="component" value="Unassembled WGS sequence"/>
</dbReference>
<evidence type="ECO:0000256" key="4">
    <source>
        <dbReference type="ARBA" id="ARBA00023136"/>
    </source>
</evidence>
<keyword evidence="3 5" id="KW-1133">Transmembrane helix</keyword>
<dbReference type="STRING" id="1082479.SAMN05216241_11925"/>
<protein>
    <submittedName>
        <fullName evidence="7">Cation:H+ antiporter</fullName>
    </submittedName>
</protein>
<name>A0A1G7V1L7_9PROT</name>
<feature type="domain" description="Sodium/calcium exchanger membrane region" evidence="6">
    <location>
        <begin position="4"/>
        <end position="143"/>
    </location>
</feature>
<keyword evidence="8" id="KW-1185">Reference proteome</keyword>